<dbReference type="EMBL" id="CM026426">
    <property type="protein sequence ID" value="KAG0572954.1"/>
    <property type="molecule type" value="Genomic_DNA"/>
</dbReference>
<organism evidence="3 4">
    <name type="scientific">Ceratodon purpureus</name>
    <name type="common">Fire moss</name>
    <name type="synonym">Dicranum purpureum</name>
    <dbReference type="NCBI Taxonomy" id="3225"/>
    <lineage>
        <taxon>Eukaryota</taxon>
        <taxon>Viridiplantae</taxon>
        <taxon>Streptophyta</taxon>
        <taxon>Embryophyta</taxon>
        <taxon>Bryophyta</taxon>
        <taxon>Bryophytina</taxon>
        <taxon>Bryopsida</taxon>
        <taxon>Dicranidae</taxon>
        <taxon>Pseudoditrichales</taxon>
        <taxon>Ditrichaceae</taxon>
        <taxon>Ceratodon</taxon>
    </lineage>
</organism>
<feature type="compositionally biased region" description="Basic and acidic residues" evidence="2">
    <location>
        <begin position="67"/>
        <end position="84"/>
    </location>
</feature>
<evidence type="ECO:0000313" key="3">
    <source>
        <dbReference type="EMBL" id="KAG0572954.1"/>
    </source>
</evidence>
<feature type="region of interest" description="Disordered" evidence="2">
    <location>
        <begin position="43"/>
        <end position="114"/>
    </location>
</feature>
<keyword evidence="1" id="KW-0175">Coiled coil</keyword>
<feature type="coiled-coil region" evidence="1">
    <location>
        <begin position="8"/>
        <end position="35"/>
    </location>
</feature>
<dbReference type="AlphaFoldDB" id="A0A8T0HPX5"/>
<name>A0A8T0HPX5_CERPU</name>
<comment type="caution">
    <text evidence="3">The sequence shown here is derived from an EMBL/GenBank/DDBJ whole genome shotgun (WGS) entry which is preliminary data.</text>
</comment>
<sequence length="114" mass="12880">MFSKPPWLEEEELEKKEYMEKSRRVRREHAEALRKRKCSIVCEGSSKGEQKSVGDGVQATVGTVGEDTDKGAGHVTHTEKKTPRESTSVRQEDPKSKRSKLSLPVRPGKFLPDE</sequence>
<gene>
    <name evidence="3" type="ORF">KC19_VG137400</name>
</gene>
<evidence type="ECO:0000256" key="1">
    <source>
        <dbReference type="SAM" id="Coils"/>
    </source>
</evidence>
<evidence type="ECO:0000256" key="2">
    <source>
        <dbReference type="SAM" id="MobiDB-lite"/>
    </source>
</evidence>
<keyword evidence="4" id="KW-1185">Reference proteome</keyword>
<protein>
    <submittedName>
        <fullName evidence="3">Uncharacterized protein</fullName>
    </submittedName>
</protein>
<evidence type="ECO:0000313" key="4">
    <source>
        <dbReference type="Proteomes" id="UP000822688"/>
    </source>
</evidence>
<reference evidence="3" key="1">
    <citation type="submission" date="2020-06" db="EMBL/GenBank/DDBJ databases">
        <title>WGS assembly of Ceratodon purpureus strain R40.</title>
        <authorList>
            <person name="Carey S.B."/>
            <person name="Jenkins J."/>
            <person name="Shu S."/>
            <person name="Lovell J.T."/>
            <person name="Sreedasyam A."/>
            <person name="Maumus F."/>
            <person name="Tiley G.P."/>
            <person name="Fernandez-Pozo N."/>
            <person name="Barry K."/>
            <person name="Chen C."/>
            <person name="Wang M."/>
            <person name="Lipzen A."/>
            <person name="Daum C."/>
            <person name="Saski C.A."/>
            <person name="Payton A.C."/>
            <person name="Mcbreen J.C."/>
            <person name="Conrad R.E."/>
            <person name="Kollar L.M."/>
            <person name="Olsson S."/>
            <person name="Huttunen S."/>
            <person name="Landis J.B."/>
            <person name="Wickett N.J."/>
            <person name="Johnson M.G."/>
            <person name="Rensing S.A."/>
            <person name="Grimwood J."/>
            <person name="Schmutz J."/>
            <person name="Mcdaniel S.F."/>
        </authorList>
    </citation>
    <scope>NUCLEOTIDE SEQUENCE</scope>
    <source>
        <strain evidence="3">R40</strain>
    </source>
</reference>
<dbReference type="Proteomes" id="UP000822688">
    <property type="component" value="Chromosome V"/>
</dbReference>
<accession>A0A8T0HPX5</accession>
<proteinExistence type="predicted"/>